<dbReference type="InParanoid" id="A0A0G4GHX2"/>
<gene>
    <name evidence="2" type="ORF">Vbra_22758</name>
</gene>
<evidence type="ECO:0000313" key="3">
    <source>
        <dbReference type="Proteomes" id="UP000041254"/>
    </source>
</evidence>
<keyword evidence="3" id="KW-1185">Reference proteome</keyword>
<organism evidence="2 3">
    <name type="scientific">Vitrella brassicaformis (strain CCMP3155)</name>
    <dbReference type="NCBI Taxonomy" id="1169540"/>
    <lineage>
        <taxon>Eukaryota</taxon>
        <taxon>Sar</taxon>
        <taxon>Alveolata</taxon>
        <taxon>Colpodellida</taxon>
        <taxon>Vitrellaceae</taxon>
        <taxon>Vitrella</taxon>
    </lineage>
</organism>
<feature type="non-terminal residue" evidence="2">
    <location>
        <position position="1"/>
    </location>
</feature>
<dbReference type="VEuPathDB" id="CryptoDB:Vbra_22758"/>
<feature type="compositionally biased region" description="Pro residues" evidence="1">
    <location>
        <begin position="336"/>
        <end position="346"/>
    </location>
</feature>
<dbReference type="Proteomes" id="UP000041254">
    <property type="component" value="Unassembled WGS sequence"/>
</dbReference>
<dbReference type="EMBL" id="CDMY01000673">
    <property type="protein sequence ID" value="CEM29354.1"/>
    <property type="molecule type" value="Genomic_DNA"/>
</dbReference>
<evidence type="ECO:0000313" key="2">
    <source>
        <dbReference type="EMBL" id="CEM29354.1"/>
    </source>
</evidence>
<sequence length="821" mass="91054">PDSRTTVLKCQPDSRTGRPIFFRLAGSSRRVSWPAVSRYQSRAKRSRDTRGAHLTSAACFGSVVDWRHGGSRFVFIRRRVSAADAGGVPPWPSVLRGGHSSVDGVDCREEGHALAEVYDREPTEGGTVVHLRAVEPVSGVRELFQKVVPHNQTHTPPHQQQGSDGDGRLFQCIHRVGGAVSSDQTNTEGQHSKSVRVGDGNKRARVAGSPAGGVEGGNKEPQQRIETICSLVMEFLPLHVLIPLSQWLAKSTKQMWDQAAPSHTRLFIDCATKDDEHCWRSPTEGRKFWQKIPLDYVERIAARLTGLTHITLCYPRHHPMWCSDVLLTIIEAAAAPPAPTQPPPATDQPDRQEGAPATQRPSEVRQSASRLETIAFERVRLSAAEGRELERHNPPHPPRRNEPLTFHSLKAVTGAVGEHSELANRGWLMPSLETVEQKWWDARELGRFISSSRCLRHVGGRLAGEEWASASAAVDRLKVALVSRGCHRSLTQMVVDMFFYDFDSRILPLLQSLASLYSECCRPDDEVRLVFFERQVSRSEWGRYGNSFDLSLFYNDDFPANPSSLGRNEGNEHREVQARKALTVSYTISHNDLINPINSPSQAAKLQAAIDIAKTLTFDMELVSVHNAPDFVPLPNPPSPHTTIIDHLQPFPSARLLYIRSALGGDAGRLVAQMMPTRVKVVSFGRRVSAADRRSVLEALGAEREVGTVGVGWPPPRAVSLADGALDGRVSDTPDDLDPSSVVDGVRGLRRLRRLTLFVWPGEAVRDAVRQLLPTGCVLGAGHKFVIEETCRTGRRRRPRRQDRRITIARRSQRVVCQSIA</sequence>
<name>A0A0G4GHX2_VITBC</name>
<accession>A0A0G4GHX2</accession>
<reference evidence="2 3" key="1">
    <citation type="submission" date="2014-11" db="EMBL/GenBank/DDBJ databases">
        <authorList>
            <person name="Zhu J."/>
            <person name="Qi W."/>
            <person name="Song R."/>
        </authorList>
    </citation>
    <scope>NUCLEOTIDE SEQUENCE [LARGE SCALE GENOMIC DNA]</scope>
</reference>
<feature type="region of interest" description="Disordered" evidence="1">
    <location>
        <begin position="335"/>
        <end position="369"/>
    </location>
</feature>
<feature type="region of interest" description="Disordered" evidence="1">
    <location>
        <begin position="180"/>
        <end position="220"/>
    </location>
</feature>
<evidence type="ECO:0000256" key="1">
    <source>
        <dbReference type="SAM" id="MobiDB-lite"/>
    </source>
</evidence>
<protein>
    <submittedName>
        <fullName evidence="2">Uncharacterized protein</fullName>
    </submittedName>
</protein>
<dbReference type="AlphaFoldDB" id="A0A0G4GHX2"/>
<feature type="compositionally biased region" description="Polar residues" evidence="1">
    <location>
        <begin position="359"/>
        <end position="369"/>
    </location>
</feature>
<proteinExistence type="predicted"/>